<dbReference type="Gramene" id="ERN10258">
    <property type="protein sequence ID" value="ERN10258"/>
    <property type="gene ID" value="AMTR_s00422p00007660"/>
</dbReference>
<dbReference type="HOGENOM" id="CLU_869717_0_0_1"/>
<sequence length="320" mass="34542">MGRVVSMMPASPSGATAAPHRGSDRSSSSSNSPSRGLPYDVRGEASPIAGDRSALASCPKTPTPTVSDEEAEIPLLESMVISDPELSSRGASPKTSVSSKETLMLIVMDPAPEVASLSVSGTADVASSHQDDKDLVLRAMLHSRLQLLKGCPLSDLLRRIEAFKECAHNLWLVHANGELFDHLEGVLTSYEECLAVLENNLVSRCAALEESELSRAQCLSEQVRVFGEIAKLSGDIQTTKDEIGELQARVAFLRCQNSSREEAVCLCSRSLDRLEPEAASACGLVDVAVRDIIELKEWKDRALHGTTELGDKIREAFDRL</sequence>
<gene>
    <name evidence="3" type="ORF">AMTR_s00422p00007660</name>
</gene>
<keyword evidence="4" id="KW-1185">Reference proteome</keyword>
<name>W1PQC7_AMBTC</name>
<feature type="compositionally biased region" description="Low complexity" evidence="2">
    <location>
        <begin position="25"/>
        <end position="35"/>
    </location>
</feature>
<protein>
    <submittedName>
        <fullName evidence="3">Uncharacterized protein</fullName>
    </submittedName>
</protein>
<evidence type="ECO:0000313" key="3">
    <source>
        <dbReference type="EMBL" id="ERN10258.1"/>
    </source>
</evidence>
<dbReference type="Proteomes" id="UP000017836">
    <property type="component" value="Unassembled WGS sequence"/>
</dbReference>
<dbReference type="EMBL" id="KI392899">
    <property type="protein sequence ID" value="ERN10258.1"/>
    <property type="molecule type" value="Genomic_DNA"/>
</dbReference>
<evidence type="ECO:0000256" key="1">
    <source>
        <dbReference type="SAM" id="Coils"/>
    </source>
</evidence>
<keyword evidence="1" id="KW-0175">Coiled coil</keyword>
<evidence type="ECO:0000256" key="2">
    <source>
        <dbReference type="SAM" id="MobiDB-lite"/>
    </source>
</evidence>
<reference evidence="4" key="1">
    <citation type="journal article" date="2013" name="Science">
        <title>The Amborella genome and the evolution of flowering plants.</title>
        <authorList>
            <consortium name="Amborella Genome Project"/>
        </authorList>
    </citation>
    <scope>NUCLEOTIDE SEQUENCE [LARGE SCALE GENOMIC DNA]</scope>
</reference>
<feature type="coiled-coil region" evidence="1">
    <location>
        <begin position="229"/>
        <end position="256"/>
    </location>
</feature>
<feature type="region of interest" description="Disordered" evidence="2">
    <location>
        <begin position="1"/>
        <end position="72"/>
    </location>
</feature>
<accession>W1PQC7</accession>
<dbReference type="AlphaFoldDB" id="W1PQC7"/>
<organism evidence="3 4">
    <name type="scientific">Amborella trichopoda</name>
    <dbReference type="NCBI Taxonomy" id="13333"/>
    <lineage>
        <taxon>Eukaryota</taxon>
        <taxon>Viridiplantae</taxon>
        <taxon>Streptophyta</taxon>
        <taxon>Embryophyta</taxon>
        <taxon>Tracheophyta</taxon>
        <taxon>Spermatophyta</taxon>
        <taxon>Magnoliopsida</taxon>
        <taxon>Amborellales</taxon>
        <taxon>Amborellaceae</taxon>
        <taxon>Amborella</taxon>
    </lineage>
</organism>
<proteinExistence type="predicted"/>
<evidence type="ECO:0000313" key="4">
    <source>
        <dbReference type="Proteomes" id="UP000017836"/>
    </source>
</evidence>